<dbReference type="EMBL" id="JABWDY010033548">
    <property type="protein sequence ID" value="KAF5183351.1"/>
    <property type="molecule type" value="Genomic_DNA"/>
</dbReference>
<accession>A0A7J6VF89</accession>
<name>A0A7J6VF89_THATH</name>
<dbReference type="Proteomes" id="UP000554482">
    <property type="component" value="Unassembled WGS sequence"/>
</dbReference>
<gene>
    <name evidence="1" type="ORF">FRX31_027062</name>
</gene>
<dbReference type="AlphaFoldDB" id="A0A7J6VF89"/>
<keyword evidence="2" id="KW-1185">Reference proteome</keyword>
<sequence length="86" mass="9506">LSTENENTEKEKNEDCKKGYDLDDGGATVVKDSSNAVKSKAELLEESEDKINYFAGGSENISRVLKDNLPKINDEPLSADENRTLK</sequence>
<proteinExistence type="predicted"/>
<comment type="caution">
    <text evidence="1">The sequence shown here is derived from an EMBL/GenBank/DDBJ whole genome shotgun (WGS) entry which is preliminary data.</text>
</comment>
<evidence type="ECO:0000313" key="1">
    <source>
        <dbReference type="EMBL" id="KAF5183351.1"/>
    </source>
</evidence>
<evidence type="ECO:0000313" key="2">
    <source>
        <dbReference type="Proteomes" id="UP000554482"/>
    </source>
</evidence>
<feature type="non-terminal residue" evidence="1">
    <location>
        <position position="1"/>
    </location>
</feature>
<reference evidence="1 2" key="1">
    <citation type="submission" date="2020-06" db="EMBL/GenBank/DDBJ databases">
        <title>Transcriptomic and genomic resources for Thalictrum thalictroides and T. hernandezii: Facilitating candidate gene discovery in an emerging model plant lineage.</title>
        <authorList>
            <person name="Arias T."/>
            <person name="Riano-Pachon D.M."/>
            <person name="Di Stilio V.S."/>
        </authorList>
    </citation>
    <scope>NUCLEOTIDE SEQUENCE [LARGE SCALE GENOMIC DNA]</scope>
    <source>
        <strain evidence="2">cv. WT478/WT964</strain>
        <tissue evidence="1">Leaves</tissue>
    </source>
</reference>
<protein>
    <submittedName>
        <fullName evidence="1">Uncharacterized protein</fullName>
    </submittedName>
</protein>
<organism evidence="1 2">
    <name type="scientific">Thalictrum thalictroides</name>
    <name type="common">Rue-anemone</name>
    <name type="synonym">Anemone thalictroides</name>
    <dbReference type="NCBI Taxonomy" id="46969"/>
    <lineage>
        <taxon>Eukaryota</taxon>
        <taxon>Viridiplantae</taxon>
        <taxon>Streptophyta</taxon>
        <taxon>Embryophyta</taxon>
        <taxon>Tracheophyta</taxon>
        <taxon>Spermatophyta</taxon>
        <taxon>Magnoliopsida</taxon>
        <taxon>Ranunculales</taxon>
        <taxon>Ranunculaceae</taxon>
        <taxon>Thalictroideae</taxon>
        <taxon>Thalictrum</taxon>
    </lineage>
</organism>